<dbReference type="Pfam" id="PF03992">
    <property type="entry name" value="ABM"/>
    <property type="match status" value="1"/>
</dbReference>
<dbReference type="InterPro" id="IPR011008">
    <property type="entry name" value="Dimeric_a/b-barrel"/>
</dbReference>
<dbReference type="SUPFAM" id="SSF54909">
    <property type="entry name" value="Dimeric alpha+beta barrel"/>
    <property type="match status" value="1"/>
</dbReference>
<comment type="caution">
    <text evidence="2">The sequence shown here is derived from an EMBL/GenBank/DDBJ whole genome shotgun (WGS) entry which is preliminary data.</text>
</comment>
<accession>A0ABR9W960</accession>
<dbReference type="Proteomes" id="UP000634134">
    <property type="component" value="Unassembled WGS sequence"/>
</dbReference>
<organism evidence="2 3">
    <name type="scientific">Dyadobacter subterraneus</name>
    <dbReference type="NCBI Taxonomy" id="2773304"/>
    <lineage>
        <taxon>Bacteria</taxon>
        <taxon>Pseudomonadati</taxon>
        <taxon>Bacteroidota</taxon>
        <taxon>Cytophagia</taxon>
        <taxon>Cytophagales</taxon>
        <taxon>Spirosomataceae</taxon>
        <taxon>Dyadobacter</taxon>
    </lineage>
</organism>
<dbReference type="GO" id="GO:0004497">
    <property type="term" value="F:monooxygenase activity"/>
    <property type="evidence" value="ECO:0007669"/>
    <property type="project" value="UniProtKB-KW"/>
</dbReference>
<gene>
    <name evidence="2" type="ORF">IEE83_08765</name>
</gene>
<feature type="domain" description="ABM" evidence="1">
    <location>
        <begin position="6"/>
        <end position="99"/>
    </location>
</feature>
<evidence type="ECO:0000313" key="2">
    <source>
        <dbReference type="EMBL" id="MBE9461972.1"/>
    </source>
</evidence>
<keyword evidence="2" id="KW-0503">Monooxygenase</keyword>
<proteinExistence type="predicted"/>
<evidence type="ECO:0000259" key="1">
    <source>
        <dbReference type="PROSITE" id="PS51725"/>
    </source>
</evidence>
<name>A0ABR9W960_9BACT</name>
<dbReference type="RefSeq" id="WP_194120208.1">
    <property type="nucleotide sequence ID" value="NZ_JACYGY010000001.1"/>
</dbReference>
<sequence length="102" mass="11735">MKKKAVYTFAKWQVQQGQLQSVLSLLPELIEKSTSEEGNLFYKIHQSLADPNILVLYEGYSDENALETHKSSAHFQQVVIKQIVPLLEKREVEIANEIFSEE</sequence>
<dbReference type="Gene3D" id="3.30.70.100">
    <property type="match status" value="1"/>
</dbReference>
<protein>
    <submittedName>
        <fullName evidence="2">Antibiotic biosynthesis monooxygenase</fullName>
    </submittedName>
</protein>
<dbReference type="InterPro" id="IPR050744">
    <property type="entry name" value="AI-2_Isomerase_LsrG"/>
</dbReference>
<keyword evidence="2" id="KW-0560">Oxidoreductase</keyword>
<keyword evidence="3" id="KW-1185">Reference proteome</keyword>
<evidence type="ECO:0000313" key="3">
    <source>
        <dbReference type="Proteomes" id="UP000634134"/>
    </source>
</evidence>
<dbReference type="PANTHER" id="PTHR33336:SF3">
    <property type="entry name" value="ABM DOMAIN-CONTAINING PROTEIN"/>
    <property type="match status" value="1"/>
</dbReference>
<dbReference type="PANTHER" id="PTHR33336">
    <property type="entry name" value="QUINOL MONOOXYGENASE YGIN-RELATED"/>
    <property type="match status" value="1"/>
</dbReference>
<dbReference type="PROSITE" id="PS51725">
    <property type="entry name" value="ABM"/>
    <property type="match status" value="1"/>
</dbReference>
<dbReference type="InterPro" id="IPR007138">
    <property type="entry name" value="ABM_dom"/>
</dbReference>
<reference evidence="3" key="1">
    <citation type="submission" date="2023-07" db="EMBL/GenBank/DDBJ databases">
        <title>Dyadobacter sp. nov 'subterranea' isolated from contaminted grondwater.</title>
        <authorList>
            <person name="Szabo I."/>
            <person name="Al-Omari J."/>
            <person name="Szerdahelyi S.G."/>
            <person name="Rado J."/>
        </authorList>
    </citation>
    <scope>NUCLEOTIDE SEQUENCE [LARGE SCALE GENOMIC DNA]</scope>
    <source>
        <strain evidence="3">UP-52</strain>
    </source>
</reference>
<dbReference type="EMBL" id="JACYGY010000001">
    <property type="protein sequence ID" value="MBE9461972.1"/>
    <property type="molecule type" value="Genomic_DNA"/>
</dbReference>